<evidence type="ECO:0000256" key="5">
    <source>
        <dbReference type="ARBA" id="ARBA00022475"/>
    </source>
</evidence>
<keyword evidence="5" id="KW-1003">Cell membrane</keyword>
<dbReference type="EMBL" id="LT838272">
    <property type="protein sequence ID" value="SMB93999.1"/>
    <property type="molecule type" value="Genomic_DNA"/>
</dbReference>
<dbReference type="GO" id="GO:0005886">
    <property type="term" value="C:plasma membrane"/>
    <property type="evidence" value="ECO:0007669"/>
    <property type="project" value="UniProtKB-SubCell"/>
</dbReference>
<dbReference type="Gene3D" id="1.10.287.1700">
    <property type="match status" value="1"/>
</dbReference>
<dbReference type="GO" id="GO:0009288">
    <property type="term" value="C:bacterial-type flagellum"/>
    <property type="evidence" value="ECO:0007669"/>
    <property type="project" value="InterPro"/>
</dbReference>
<evidence type="ECO:0000313" key="11">
    <source>
        <dbReference type="EMBL" id="SMB93999.1"/>
    </source>
</evidence>
<keyword evidence="8" id="KW-0653">Protein transport</keyword>
<evidence type="ECO:0000256" key="2">
    <source>
        <dbReference type="ARBA" id="ARBA00010004"/>
    </source>
</evidence>
<evidence type="ECO:0000313" key="12">
    <source>
        <dbReference type="Proteomes" id="UP000192569"/>
    </source>
</evidence>
<gene>
    <name evidence="11" type="ORF">SAMN00808754_0951</name>
</gene>
<dbReference type="Pfam" id="PF02050">
    <property type="entry name" value="FliJ"/>
    <property type="match status" value="1"/>
</dbReference>
<evidence type="ECO:0000256" key="9">
    <source>
        <dbReference type="ARBA" id="ARBA00023136"/>
    </source>
</evidence>
<keyword evidence="6" id="KW-0145">Chemotaxis</keyword>
<evidence type="ECO:0000256" key="1">
    <source>
        <dbReference type="ARBA" id="ARBA00004413"/>
    </source>
</evidence>
<dbReference type="GO" id="GO:0006935">
    <property type="term" value="P:chemotaxis"/>
    <property type="evidence" value="ECO:0007669"/>
    <property type="project" value="UniProtKB-KW"/>
</dbReference>
<dbReference type="NCBIfam" id="TIGR02473">
    <property type="entry name" value="flagell_FliJ"/>
    <property type="match status" value="1"/>
</dbReference>
<keyword evidence="10" id="KW-1006">Bacterial flagellum protein export</keyword>
<evidence type="ECO:0000256" key="4">
    <source>
        <dbReference type="ARBA" id="ARBA00022448"/>
    </source>
</evidence>
<evidence type="ECO:0000256" key="7">
    <source>
        <dbReference type="ARBA" id="ARBA00022795"/>
    </source>
</evidence>
<dbReference type="GO" id="GO:0015031">
    <property type="term" value="P:protein transport"/>
    <property type="evidence" value="ECO:0007669"/>
    <property type="project" value="UniProtKB-KW"/>
</dbReference>
<evidence type="ECO:0000256" key="8">
    <source>
        <dbReference type="ARBA" id="ARBA00022927"/>
    </source>
</evidence>
<keyword evidence="11" id="KW-0966">Cell projection</keyword>
<sequence>MPTFRFSLQKVHNYRKAVEEQHKKRLALAQKWQEEEERSLQEYLKERAVLQDKLAEMKGPAVLEELWQRELILMAMEGKIEEQGEKVAKASAVVEEYKGLVLEARQARKVLDSLKARQEASFRYTLAREEQKELDDIAAVAYNRKEGNL</sequence>
<evidence type="ECO:0000256" key="6">
    <source>
        <dbReference type="ARBA" id="ARBA00022500"/>
    </source>
</evidence>
<keyword evidence="11" id="KW-0969">Cilium</keyword>
<comment type="similarity">
    <text evidence="2">Belongs to the FliJ family.</text>
</comment>
<protein>
    <recommendedName>
        <fullName evidence="3">Flagellar FliJ protein</fullName>
    </recommendedName>
</protein>
<dbReference type="AlphaFoldDB" id="A0A1W1VKT3"/>
<dbReference type="RefSeq" id="WP_084664454.1">
    <property type="nucleotide sequence ID" value="NZ_LT838272.1"/>
</dbReference>
<accession>A0A1W1VKT3</accession>
<name>A0A1W1VKT3_9FIRM</name>
<dbReference type="InterPro" id="IPR012823">
    <property type="entry name" value="Flagell_FliJ"/>
</dbReference>
<keyword evidence="12" id="KW-1185">Reference proteome</keyword>
<reference evidence="11 12" key="1">
    <citation type="submission" date="2017-04" db="EMBL/GenBank/DDBJ databases">
        <authorList>
            <person name="Afonso C.L."/>
            <person name="Miller P.J."/>
            <person name="Scott M.A."/>
            <person name="Spackman E."/>
            <person name="Goraichik I."/>
            <person name="Dimitrov K.M."/>
            <person name="Suarez D.L."/>
            <person name="Swayne D.E."/>
        </authorList>
    </citation>
    <scope>NUCLEOTIDE SEQUENCE [LARGE SCALE GENOMIC DNA]</scope>
    <source>
        <strain evidence="11 12">ToBE</strain>
    </source>
</reference>
<evidence type="ECO:0000256" key="3">
    <source>
        <dbReference type="ARBA" id="ARBA00020392"/>
    </source>
</evidence>
<keyword evidence="4" id="KW-0813">Transport</keyword>
<dbReference type="STRING" id="698762.SAMN00808754_0951"/>
<dbReference type="InterPro" id="IPR053716">
    <property type="entry name" value="Flag_assembly_chemotaxis_eff"/>
</dbReference>
<dbReference type="GO" id="GO:0071973">
    <property type="term" value="P:bacterial-type flagellum-dependent cell motility"/>
    <property type="evidence" value="ECO:0007669"/>
    <property type="project" value="InterPro"/>
</dbReference>
<keyword evidence="7" id="KW-1005">Bacterial flagellum biogenesis</keyword>
<keyword evidence="9" id="KW-0472">Membrane</keyword>
<evidence type="ECO:0000256" key="10">
    <source>
        <dbReference type="ARBA" id="ARBA00023225"/>
    </source>
</evidence>
<keyword evidence="11" id="KW-0282">Flagellum</keyword>
<dbReference type="OrthoDB" id="1707704at2"/>
<dbReference type="GO" id="GO:0044781">
    <property type="term" value="P:bacterial-type flagellum organization"/>
    <property type="evidence" value="ECO:0007669"/>
    <property type="project" value="UniProtKB-KW"/>
</dbReference>
<comment type="subcellular location">
    <subcellularLocation>
        <location evidence="1">Cell membrane</location>
        <topology evidence="1">Peripheral membrane protein</topology>
        <orientation evidence="1">Cytoplasmic side</orientation>
    </subcellularLocation>
</comment>
<proteinExistence type="inferred from homology"/>
<organism evidence="11 12">
    <name type="scientific">Thermanaeromonas toyohensis ToBE</name>
    <dbReference type="NCBI Taxonomy" id="698762"/>
    <lineage>
        <taxon>Bacteria</taxon>
        <taxon>Bacillati</taxon>
        <taxon>Bacillota</taxon>
        <taxon>Clostridia</taxon>
        <taxon>Neomoorellales</taxon>
        <taxon>Neomoorellaceae</taxon>
        <taxon>Thermanaeromonas</taxon>
    </lineage>
</organism>
<dbReference type="Proteomes" id="UP000192569">
    <property type="component" value="Chromosome I"/>
</dbReference>